<feature type="modified residue" description="4-aspartylphosphate" evidence="2">
    <location>
        <position position="54"/>
    </location>
</feature>
<reference evidence="4" key="1">
    <citation type="submission" date="2022-08" db="EMBL/GenBank/DDBJ databases">
        <title>Draft genome sequence of Lysinibacillus sp. strain KH24.</title>
        <authorList>
            <person name="Kanbe H."/>
            <person name="Itoh H."/>
        </authorList>
    </citation>
    <scope>NUCLEOTIDE SEQUENCE</scope>
    <source>
        <strain evidence="4">KH24</strain>
    </source>
</reference>
<keyword evidence="1 2" id="KW-0597">Phosphoprotein</keyword>
<dbReference type="PROSITE" id="PS50110">
    <property type="entry name" value="RESPONSE_REGULATORY"/>
    <property type="match status" value="1"/>
</dbReference>
<evidence type="ECO:0000313" key="4">
    <source>
        <dbReference type="EMBL" id="GLC87162.1"/>
    </source>
</evidence>
<evidence type="ECO:0000256" key="1">
    <source>
        <dbReference type="ARBA" id="ARBA00022553"/>
    </source>
</evidence>
<organism evidence="4 5">
    <name type="scientific">Lysinibacillus piscis</name>
    <dbReference type="NCBI Taxonomy" id="2518931"/>
    <lineage>
        <taxon>Bacteria</taxon>
        <taxon>Bacillati</taxon>
        <taxon>Bacillota</taxon>
        <taxon>Bacilli</taxon>
        <taxon>Bacillales</taxon>
        <taxon>Bacillaceae</taxon>
        <taxon>Lysinibacillus</taxon>
    </lineage>
</organism>
<evidence type="ECO:0000259" key="3">
    <source>
        <dbReference type="PROSITE" id="PS50110"/>
    </source>
</evidence>
<dbReference type="SMART" id="SM00448">
    <property type="entry name" value="REC"/>
    <property type="match status" value="1"/>
</dbReference>
<comment type="caution">
    <text evidence="4">The sequence shown here is derived from an EMBL/GenBank/DDBJ whole genome shotgun (WGS) entry which is preliminary data.</text>
</comment>
<evidence type="ECO:0000256" key="2">
    <source>
        <dbReference type="PROSITE-ProRule" id="PRU00169"/>
    </source>
</evidence>
<sequence>MKKRILIVEDELIIRLDLKMMLLDYGYDVIGEAGDGDRAIELTHRLKPDLILMDINMPKLNGLKASQVIGRQLDVPVILITAYSERAFIEKSRLDNVMGYLVKPISEEHLLPAIMIALQQDKKTKELKQSLQMLQEQIDEGKMITQMYKQ</sequence>
<protein>
    <recommendedName>
        <fullName evidence="3">Response regulatory domain-containing protein</fullName>
    </recommendedName>
</protein>
<dbReference type="RefSeq" id="WP_264986892.1">
    <property type="nucleotide sequence ID" value="NZ_BRZA01000001.1"/>
</dbReference>
<accession>A0ABQ5NFK1</accession>
<dbReference type="Pfam" id="PF00072">
    <property type="entry name" value="Response_reg"/>
    <property type="match status" value="1"/>
</dbReference>
<feature type="domain" description="Response regulatory" evidence="3">
    <location>
        <begin position="4"/>
        <end position="118"/>
    </location>
</feature>
<dbReference type="EMBL" id="BRZA01000001">
    <property type="protein sequence ID" value="GLC87162.1"/>
    <property type="molecule type" value="Genomic_DNA"/>
</dbReference>
<dbReference type="InterPro" id="IPR001789">
    <property type="entry name" value="Sig_transdc_resp-reg_receiver"/>
</dbReference>
<dbReference type="InterPro" id="IPR050595">
    <property type="entry name" value="Bact_response_regulator"/>
</dbReference>
<gene>
    <name evidence="4" type="ORF">LYSBPC_02890</name>
</gene>
<evidence type="ECO:0000313" key="5">
    <source>
        <dbReference type="Proteomes" id="UP001065593"/>
    </source>
</evidence>
<dbReference type="InterPro" id="IPR011006">
    <property type="entry name" value="CheY-like_superfamily"/>
</dbReference>
<name>A0ABQ5NFK1_9BACI</name>
<dbReference type="PANTHER" id="PTHR44591:SF3">
    <property type="entry name" value="RESPONSE REGULATORY DOMAIN-CONTAINING PROTEIN"/>
    <property type="match status" value="1"/>
</dbReference>
<dbReference type="PANTHER" id="PTHR44591">
    <property type="entry name" value="STRESS RESPONSE REGULATOR PROTEIN 1"/>
    <property type="match status" value="1"/>
</dbReference>
<dbReference type="SUPFAM" id="SSF52172">
    <property type="entry name" value="CheY-like"/>
    <property type="match status" value="1"/>
</dbReference>
<dbReference type="Proteomes" id="UP001065593">
    <property type="component" value="Unassembled WGS sequence"/>
</dbReference>
<proteinExistence type="predicted"/>
<keyword evidence="5" id="KW-1185">Reference proteome</keyword>
<dbReference type="Gene3D" id="3.40.50.2300">
    <property type="match status" value="1"/>
</dbReference>